<protein>
    <submittedName>
        <fullName evidence="1">Uncharacterized protein</fullName>
    </submittedName>
</protein>
<evidence type="ECO:0000313" key="2">
    <source>
        <dbReference type="Proteomes" id="UP001148018"/>
    </source>
</evidence>
<reference evidence="1" key="1">
    <citation type="submission" date="2022-07" db="EMBL/GenBank/DDBJ databases">
        <title>Chromosome-level genome of Muraenolepis orangiensis.</title>
        <authorList>
            <person name="Kim J."/>
        </authorList>
    </citation>
    <scope>NUCLEOTIDE SEQUENCE</scope>
    <source>
        <strain evidence="1">KU_S4_2022</strain>
        <tissue evidence="1">Muscle</tissue>
    </source>
</reference>
<sequence length="126" mass="13745">MALASSAASCHAYRYGTKNPYGHGHDPGTRMRVVDRDRGFAAAAFISVTHPHRRMDDEEGEAKRLFADFLPASSSKPNSTGLKPEPLGRQRAAVVCTAEVRSGYDSCSSRDPFSASGALRRFDIRE</sequence>
<name>A0A9Q0IGB3_9TELE</name>
<dbReference type="EMBL" id="JANIIK010000110">
    <property type="protein sequence ID" value="KAJ3595946.1"/>
    <property type="molecule type" value="Genomic_DNA"/>
</dbReference>
<evidence type="ECO:0000313" key="1">
    <source>
        <dbReference type="EMBL" id="KAJ3595946.1"/>
    </source>
</evidence>
<organism evidence="1 2">
    <name type="scientific">Muraenolepis orangiensis</name>
    <name type="common">Patagonian moray cod</name>
    <dbReference type="NCBI Taxonomy" id="630683"/>
    <lineage>
        <taxon>Eukaryota</taxon>
        <taxon>Metazoa</taxon>
        <taxon>Chordata</taxon>
        <taxon>Craniata</taxon>
        <taxon>Vertebrata</taxon>
        <taxon>Euteleostomi</taxon>
        <taxon>Actinopterygii</taxon>
        <taxon>Neopterygii</taxon>
        <taxon>Teleostei</taxon>
        <taxon>Neoteleostei</taxon>
        <taxon>Acanthomorphata</taxon>
        <taxon>Zeiogadaria</taxon>
        <taxon>Gadariae</taxon>
        <taxon>Gadiformes</taxon>
        <taxon>Muraenolepidoidei</taxon>
        <taxon>Muraenolepididae</taxon>
        <taxon>Muraenolepis</taxon>
    </lineage>
</organism>
<dbReference type="Proteomes" id="UP001148018">
    <property type="component" value="Unassembled WGS sequence"/>
</dbReference>
<dbReference type="AlphaFoldDB" id="A0A9Q0IGB3"/>
<accession>A0A9Q0IGB3</accession>
<keyword evidence="2" id="KW-1185">Reference proteome</keyword>
<gene>
    <name evidence="1" type="ORF">NHX12_002355</name>
</gene>
<proteinExistence type="predicted"/>
<comment type="caution">
    <text evidence="1">The sequence shown here is derived from an EMBL/GenBank/DDBJ whole genome shotgun (WGS) entry which is preliminary data.</text>
</comment>